<dbReference type="InterPro" id="IPR000253">
    <property type="entry name" value="FHA_dom"/>
</dbReference>
<dbReference type="Gene3D" id="2.60.200.20">
    <property type="match status" value="1"/>
</dbReference>
<gene>
    <name evidence="3" type="ORF">EYC87_10985</name>
</gene>
<feature type="domain" description="FHA" evidence="2">
    <location>
        <begin position="25"/>
        <end position="80"/>
    </location>
</feature>
<sequence length="244" mass="26675">MQALQIRFTQGPMQGTTKQYDLGYLLIGREPRPEVDQQALILTGADGSVSRNHVALFDRDGQVILQNISGNGTRVDGTLIIEEAVLKPGAQITIGSHHQLEVKWQLVGRQKQEDKDAKAPAATKAASSGLLASPVVRALLAVYLVAIIGVAAYLSWQGGRNAGIPDDWPQLSAAYEAYQPTEISAAEKTRRANLAEALLVRLRVLRANERTYEVKRLCRVLMRLDADIQSPIYRYGATCLGSIN</sequence>
<dbReference type="CDD" id="cd00060">
    <property type="entry name" value="FHA"/>
    <property type="match status" value="1"/>
</dbReference>
<accession>A0ABT3SWV8</accession>
<evidence type="ECO:0000313" key="4">
    <source>
        <dbReference type="Proteomes" id="UP001143307"/>
    </source>
</evidence>
<dbReference type="Pfam" id="PF00498">
    <property type="entry name" value="FHA"/>
    <property type="match status" value="1"/>
</dbReference>
<organism evidence="3 4">
    <name type="scientific">Candidatus Seongchinamella marina</name>
    <dbReference type="NCBI Taxonomy" id="2518990"/>
    <lineage>
        <taxon>Bacteria</taxon>
        <taxon>Pseudomonadati</taxon>
        <taxon>Pseudomonadota</taxon>
        <taxon>Gammaproteobacteria</taxon>
        <taxon>Cellvibrionales</taxon>
        <taxon>Halieaceae</taxon>
        <taxon>Seongchinamella</taxon>
    </lineage>
</organism>
<dbReference type="EMBL" id="SHNP01000003">
    <property type="protein sequence ID" value="MCX2974105.1"/>
    <property type="molecule type" value="Genomic_DNA"/>
</dbReference>
<evidence type="ECO:0000259" key="2">
    <source>
        <dbReference type="PROSITE" id="PS50006"/>
    </source>
</evidence>
<dbReference type="RefSeq" id="WP_040542530.1">
    <property type="nucleotide sequence ID" value="NZ_SHNP01000003.1"/>
</dbReference>
<evidence type="ECO:0000313" key="3">
    <source>
        <dbReference type="EMBL" id="MCX2974105.1"/>
    </source>
</evidence>
<proteinExistence type="predicted"/>
<dbReference type="PROSITE" id="PS50006">
    <property type="entry name" value="FHA_DOMAIN"/>
    <property type="match status" value="1"/>
</dbReference>
<comment type="caution">
    <text evidence="3">The sequence shown here is derived from an EMBL/GenBank/DDBJ whole genome shotgun (WGS) entry which is preliminary data.</text>
</comment>
<keyword evidence="1" id="KW-0472">Membrane</keyword>
<protein>
    <submittedName>
        <fullName evidence="3">FHA domain-containing protein</fullName>
    </submittedName>
</protein>
<dbReference type="Proteomes" id="UP001143307">
    <property type="component" value="Unassembled WGS sequence"/>
</dbReference>
<dbReference type="InterPro" id="IPR008984">
    <property type="entry name" value="SMAD_FHA_dom_sf"/>
</dbReference>
<evidence type="ECO:0000256" key="1">
    <source>
        <dbReference type="SAM" id="Phobius"/>
    </source>
</evidence>
<feature type="transmembrane region" description="Helical" evidence="1">
    <location>
        <begin position="135"/>
        <end position="156"/>
    </location>
</feature>
<dbReference type="SUPFAM" id="SSF49879">
    <property type="entry name" value="SMAD/FHA domain"/>
    <property type="match status" value="1"/>
</dbReference>
<name>A0ABT3SWV8_9GAMM</name>
<reference evidence="3" key="1">
    <citation type="submission" date="2019-02" db="EMBL/GenBank/DDBJ databases">
        <authorList>
            <person name="Li S.-H."/>
        </authorList>
    </citation>
    <scope>NUCLEOTIDE SEQUENCE</scope>
    <source>
        <strain evidence="3">IMCC8485</strain>
    </source>
</reference>
<dbReference type="SMART" id="SM00240">
    <property type="entry name" value="FHA"/>
    <property type="match status" value="1"/>
</dbReference>
<keyword evidence="4" id="KW-1185">Reference proteome</keyword>
<keyword evidence="1" id="KW-0812">Transmembrane</keyword>
<keyword evidence="1" id="KW-1133">Transmembrane helix</keyword>